<proteinExistence type="predicted"/>
<dbReference type="Pfam" id="PF05729">
    <property type="entry name" value="NACHT"/>
    <property type="match status" value="1"/>
</dbReference>
<dbReference type="RefSeq" id="WP_394828221.1">
    <property type="nucleotide sequence ID" value="NZ_CP089984.1"/>
</dbReference>
<feature type="region of interest" description="Disordered" evidence="1">
    <location>
        <begin position="152"/>
        <end position="176"/>
    </location>
</feature>
<dbReference type="Pfam" id="PF08357">
    <property type="entry name" value="SEFIR"/>
    <property type="match status" value="1"/>
</dbReference>
<evidence type="ECO:0000259" key="2">
    <source>
        <dbReference type="PROSITE" id="PS50837"/>
    </source>
</evidence>
<evidence type="ECO:0000259" key="3">
    <source>
        <dbReference type="PROSITE" id="PS51534"/>
    </source>
</evidence>
<keyword evidence="5" id="KW-1185">Reference proteome</keyword>
<protein>
    <submittedName>
        <fullName evidence="4">NACHT domain-containing protein</fullName>
    </submittedName>
</protein>
<feature type="domain" description="NACHT" evidence="2">
    <location>
        <begin position="234"/>
        <end position="368"/>
    </location>
</feature>
<accession>A0ABZ2M7U8</accession>
<name>A0ABZ2M7U8_9BACT</name>
<gene>
    <name evidence="4" type="ORF">LZC94_15270</name>
</gene>
<feature type="compositionally biased region" description="Pro residues" evidence="1">
    <location>
        <begin position="786"/>
        <end position="797"/>
    </location>
</feature>
<feature type="compositionally biased region" description="Polar residues" evidence="1">
    <location>
        <begin position="156"/>
        <end position="176"/>
    </location>
</feature>
<feature type="region of interest" description="Disordered" evidence="1">
    <location>
        <begin position="783"/>
        <end position="812"/>
    </location>
</feature>
<dbReference type="InterPro" id="IPR013568">
    <property type="entry name" value="SEFIR_dom"/>
</dbReference>
<organism evidence="4 5">
    <name type="scientific">Pendulispora albinea</name>
    <dbReference type="NCBI Taxonomy" id="2741071"/>
    <lineage>
        <taxon>Bacteria</taxon>
        <taxon>Pseudomonadati</taxon>
        <taxon>Myxococcota</taxon>
        <taxon>Myxococcia</taxon>
        <taxon>Myxococcales</taxon>
        <taxon>Sorangiineae</taxon>
        <taxon>Pendulisporaceae</taxon>
        <taxon>Pendulispora</taxon>
    </lineage>
</organism>
<dbReference type="SUPFAM" id="SSF52540">
    <property type="entry name" value="P-loop containing nucleoside triphosphate hydrolases"/>
    <property type="match status" value="1"/>
</dbReference>
<dbReference type="PROSITE" id="PS51534">
    <property type="entry name" value="SEFIR"/>
    <property type="match status" value="1"/>
</dbReference>
<dbReference type="InterPro" id="IPR007111">
    <property type="entry name" value="NACHT_NTPase"/>
</dbReference>
<evidence type="ECO:0000313" key="4">
    <source>
        <dbReference type="EMBL" id="WXB18588.1"/>
    </source>
</evidence>
<feature type="domain" description="SEFIR" evidence="3">
    <location>
        <begin position="1"/>
        <end position="139"/>
    </location>
</feature>
<evidence type="ECO:0000313" key="5">
    <source>
        <dbReference type="Proteomes" id="UP001370348"/>
    </source>
</evidence>
<feature type="compositionally biased region" description="Polar residues" evidence="1">
    <location>
        <begin position="798"/>
        <end position="812"/>
    </location>
</feature>
<dbReference type="PROSITE" id="PS50837">
    <property type="entry name" value="NACHT"/>
    <property type="match status" value="1"/>
</dbReference>
<dbReference type="Proteomes" id="UP001370348">
    <property type="component" value="Chromosome"/>
</dbReference>
<dbReference type="Gene3D" id="3.40.50.300">
    <property type="entry name" value="P-loop containing nucleotide triphosphate hydrolases"/>
    <property type="match status" value="1"/>
</dbReference>
<evidence type="ECO:0000256" key="1">
    <source>
        <dbReference type="SAM" id="MobiDB-lite"/>
    </source>
</evidence>
<sequence length="812" mass="89408">MQPFIIYSQDSPEHVEQVRRLAHDLAQAGIPCDIDLLAKTPAEGWRLWAEERARTAEITLIVVTAPFARRIEAAVVADGTPRHDAKLAAGLLAPRHLPGSDGKSVFVIVPDDVSPAVAFTVARWAPSFRYPSDIARIRATLAVRAASQSGGGARTLSATMQTAPRKTPSSGRGTSASWYGPEAAARLANETLVSVYERSGASDVFVRPSGDTDTGTVDDLVAYAKQAILHDPSALVLLLGNYGSGKSYAAQRLAYELAKDYLAGHPGVPATFYLNLSFARAQMTGPDAASPGAALAKAISLFAARYNMALSERELLEILTAGPATALVLDGLDEMGERIKREETPKFAAALEELRKIPGLRVFLTCRTTFYKESVDDDQIPATRKITLLPFDDRQIETYLARASSAVRARLIGMLDRVPRLRDLCRTPIHLFLSQEYVAERSDVSADFRLIDLYDAFVRKNLAVHATTNPGWSPRARRAFVRSLAYHMFDEGLIEMSTDELVRVLSEELPDATPAERAETATQIKNCSFFVRAGATFRPLHLSFLEYFVAEVLVEELYEGNIEKWNRRPLYAEVFDFMIQMIQRRGRVDLLPVQAIVNSETQEAPSNFIATMYRWAVPEVRPSFEKLLLEGKWGLVRCTASSGIGMYNSPDVVPCLLASFDTEKNTILRAVVQRLLQRLRDLPQCEAEREDIDARLAIALPLVHEDAEDVLHTKKSVFPLQAYRKALLFGDGRPSSTIAAVYLLAGVNDTESFPDIERIGHASRIPAIRSAYEHARALAPLSELPELPPVPPPPPPQNESTARVQGSPGVTI</sequence>
<reference evidence="4 5" key="1">
    <citation type="submission" date="2021-12" db="EMBL/GenBank/DDBJ databases">
        <title>Discovery of the Pendulisporaceae a myxobacterial family with distinct sporulation behavior and unique specialized metabolism.</title>
        <authorList>
            <person name="Garcia R."/>
            <person name="Popoff A."/>
            <person name="Bader C.D."/>
            <person name="Loehr J."/>
            <person name="Walesch S."/>
            <person name="Walt C."/>
            <person name="Boldt J."/>
            <person name="Bunk B."/>
            <person name="Haeckl F.J.F.P.J."/>
            <person name="Gunesch A.P."/>
            <person name="Birkelbach J."/>
            <person name="Nuebel U."/>
            <person name="Pietschmann T."/>
            <person name="Bach T."/>
            <person name="Mueller R."/>
        </authorList>
    </citation>
    <scope>NUCLEOTIDE SEQUENCE [LARGE SCALE GENOMIC DNA]</scope>
    <source>
        <strain evidence="4 5">MSr11954</strain>
    </source>
</reference>
<dbReference type="EMBL" id="CP089984">
    <property type="protein sequence ID" value="WXB18588.1"/>
    <property type="molecule type" value="Genomic_DNA"/>
</dbReference>
<dbReference type="InterPro" id="IPR027417">
    <property type="entry name" value="P-loop_NTPase"/>
</dbReference>